<dbReference type="Proteomes" id="UP000784294">
    <property type="component" value="Unassembled WGS sequence"/>
</dbReference>
<feature type="non-terminal residue" evidence="1">
    <location>
        <position position="1"/>
    </location>
</feature>
<name>A0A448X201_9PLAT</name>
<accession>A0A448X201</accession>
<reference evidence="1" key="1">
    <citation type="submission" date="2018-11" db="EMBL/GenBank/DDBJ databases">
        <authorList>
            <consortium name="Pathogen Informatics"/>
        </authorList>
    </citation>
    <scope>NUCLEOTIDE SEQUENCE</scope>
</reference>
<evidence type="ECO:0000313" key="1">
    <source>
        <dbReference type="EMBL" id="VEL25820.1"/>
    </source>
</evidence>
<dbReference type="AlphaFoldDB" id="A0A448X201"/>
<proteinExistence type="predicted"/>
<sequence>VHREFAFPDIPDRLFARLAAPFGFRVTRITDSAQLPISLQQLIFSRCDNVSAPRSKGSVVSEFELNRMLVYRVEDDLSPQMRPGHILFDIVDRPLDL</sequence>
<evidence type="ECO:0000313" key="2">
    <source>
        <dbReference type="Proteomes" id="UP000784294"/>
    </source>
</evidence>
<protein>
    <submittedName>
        <fullName evidence="1">Uncharacterized protein</fullName>
    </submittedName>
</protein>
<keyword evidence="2" id="KW-1185">Reference proteome</keyword>
<comment type="caution">
    <text evidence="1">The sequence shown here is derived from an EMBL/GenBank/DDBJ whole genome shotgun (WGS) entry which is preliminary data.</text>
</comment>
<gene>
    <name evidence="1" type="ORF">PXEA_LOCUS19260</name>
</gene>
<organism evidence="1 2">
    <name type="scientific">Protopolystoma xenopodis</name>
    <dbReference type="NCBI Taxonomy" id="117903"/>
    <lineage>
        <taxon>Eukaryota</taxon>
        <taxon>Metazoa</taxon>
        <taxon>Spiralia</taxon>
        <taxon>Lophotrochozoa</taxon>
        <taxon>Platyhelminthes</taxon>
        <taxon>Monogenea</taxon>
        <taxon>Polyopisthocotylea</taxon>
        <taxon>Polystomatidea</taxon>
        <taxon>Polystomatidae</taxon>
        <taxon>Protopolystoma</taxon>
    </lineage>
</organism>
<dbReference type="EMBL" id="CAAALY010076452">
    <property type="protein sequence ID" value="VEL25820.1"/>
    <property type="molecule type" value="Genomic_DNA"/>
</dbReference>